<protein>
    <submittedName>
        <fullName evidence="2">Uncharacterized protein</fullName>
    </submittedName>
</protein>
<comment type="caution">
    <text evidence="2">The sequence shown here is derived from an EMBL/GenBank/DDBJ whole genome shotgun (WGS) entry which is preliminary data.</text>
</comment>
<organism evidence="2 3">
    <name type="scientific">Stenotrophomonas maltophilia</name>
    <name type="common">Pseudomonas maltophilia</name>
    <name type="synonym">Xanthomonas maltophilia</name>
    <dbReference type="NCBI Taxonomy" id="40324"/>
    <lineage>
        <taxon>Bacteria</taxon>
        <taxon>Pseudomonadati</taxon>
        <taxon>Pseudomonadota</taxon>
        <taxon>Gammaproteobacteria</taxon>
        <taxon>Lysobacterales</taxon>
        <taxon>Lysobacteraceae</taxon>
        <taxon>Stenotrophomonas</taxon>
        <taxon>Stenotrophomonas maltophilia group</taxon>
    </lineage>
</organism>
<feature type="region of interest" description="Disordered" evidence="1">
    <location>
        <begin position="14"/>
        <end position="33"/>
    </location>
</feature>
<gene>
    <name evidence="2" type="ORF">CEE60_02715</name>
</gene>
<feature type="compositionally biased region" description="Low complexity" evidence="1">
    <location>
        <begin position="57"/>
        <end position="69"/>
    </location>
</feature>
<dbReference type="OrthoDB" id="6965307at2"/>
<name>A0A246HQZ0_STEMA</name>
<dbReference type="EMBL" id="NIVS01000007">
    <property type="protein sequence ID" value="OWQ56404.1"/>
    <property type="molecule type" value="Genomic_DNA"/>
</dbReference>
<evidence type="ECO:0000313" key="3">
    <source>
        <dbReference type="Proteomes" id="UP000198157"/>
    </source>
</evidence>
<feature type="region of interest" description="Disordered" evidence="1">
    <location>
        <begin position="57"/>
        <end position="113"/>
    </location>
</feature>
<proteinExistence type="predicted"/>
<sequence>MKIKVLWGFCGDVEKLGPDTNGDSRSPTRAGQVFENVEDEYAYTLIGKGLVQQFDGAAPAATKPAAAPSPSQPGPVVTLQPAPADIKVVGPSTGSAEESGADAPPVSGEAAPIDAAPTAPATVAPTAAAELGSDAEKAALVAELEAAGAVFDRRWGVAKLAEALKSAQGAKVE</sequence>
<dbReference type="Proteomes" id="UP000198157">
    <property type="component" value="Unassembled WGS sequence"/>
</dbReference>
<reference evidence="2 3" key="1">
    <citation type="submission" date="2017-06" db="EMBL/GenBank/DDBJ databases">
        <authorList>
            <person name="Kim H.J."/>
            <person name="Triplett B.A."/>
        </authorList>
    </citation>
    <scope>NUCLEOTIDE SEQUENCE [LARGE SCALE GENOMIC DNA]</scope>
    <source>
        <strain evidence="2 3">13146</strain>
    </source>
</reference>
<dbReference type="AlphaFoldDB" id="A0A246HQZ0"/>
<evidence type="ECO:0000256" key="1">
    <source>
        <dbReference type="SAM" id="MobiDB-lite"/>
    </source>
</evidence>
<evidence type="ECO:0000313" key="2">
    <source>
        <dbReference type="EMBL" id="OWQ56404.1"/>
    </source>
</evidence>
<accession>A0A246HQZ0</accession>